<dbReference type="RefSeq" id="WP_257923340.1">
    <property type="nucleotide sequence ID" value="NZ_JAMXQV010000016.1"/>
</dbReference>
<accession>A0A9X2NG92</accession>
<feature type="signal peptide" evidence="1">
    <location>
        <begin position="1"/>
        <end position="31"/>
    </location>
</feature>
<sequence>MSFTAKRLLVTAAAAVLSFAGVALAPATASAAPLNPCAHPGWIEDFPTEGYLTGEPTNIRSGPYLDCAVNKVGHAGDYAIYMCWREGSTYGGTNRWTFVYSSGSRGWVTNSLLAYGGSPYHC</sequence>
<comment type="caution">
    <text evidence="2">The sequence shown here is derived from an EMBL/GenBank/DDBJ whole genome shotgun (WGS) entry which is preliminary data.</text>
</comment>
<keyword evidence="3" id="KW-1185">Reference proteome</keyword>
<evidence type="ECO:0000256" key="1">
    <source>
        <dbReference type="SAM" id="SignalP"/>
    </source>
</evidence>
<protein>
    <submittedName>
        <fullName evidence="2">SH3 domain-containing protein</fullName>
    </submittedName>
</protein>
<dbReference type="AlphaFoldDB" id="A0A9X2NG92"/>
<feature type="chain" id="PRO_5040929284" evidence="1">
    <location>
        <begin position="32"/>
        <end position="122"/>
    </location>
</feature>
<evidence type="ECO:0000313" key="3">
    <source>
        <dbReference type="Proteomes" id="UP001144096"/>
    </source>
</evidence>
<name>A0A9X2NG92_9PSEU</name>
<gene>
    <name evidence="2" type="ORF">M8542_28465</name>
</gene>
<organism evidence="2 3">
    <name type="scientific">Amycolatopsis iheyensis</name>
    <dbReference type="NCBI Taxonomy" id="2945988"/>
    <lineage>
        <taxon>Bacteria</taxon>
        <taxon>Bacillati</taxon>
        <taxon>Actinomycetota</taxon>
        <taxon>Actinomycetes</taxon>
        <taxon>Pseudonocardiales</taxon>
        <taxon>Pseudonocardiaceae</taxon>
        <taxon>Amycolatopsis</taxon>
    </lineage>
</organism>
<dbReference type="EMBL" id="JAMXQV010000016">
    <property type="protein sequence ID" value="MCR6486768.1"/>
    <property type="molecule type" value="Genomic_DNA"/>
</dbReference>
<evidence type="ECO:0000313" key="2">
    <source>
        <dbReference type="EMBL" id="MCR6486768.1"/>
    </source>
</evidence>
<dbReference type="Proteomes" id="UP001144096">
    <property type="component" value="Unassembled WGS sequence"/>
</dbReference>
<reference evidence="2" key="1">
    <citation type="submission" date="2022-06" db="EMBL/GenBank/DDBJ databases">
        <title>Amycolatopsis iheyaensis sp. nov., a new species of the genus Amycolatopsis isolated from soil in Iheya island, Japan.</title>
        <authorList>
            <person name="Ngamcharungchit C."/>
            <person name="Kanto H."/>
            <person name="Take A."/>
            <person name="Intra B."/>
            <person name="Matsumoto A."/>
            <person name="Panbangred W."/>
            <person name="Inahashi Y."/>
        </authorList>
    </citation>
    <scope>NUCLEOTIDE SEQUENCE</scope>
    <source>
        <strain evidence="2">OK19-0408</strain>
    </source>
</reference>
<proteinExistence type="predicted"/>
<keyword evidence="1" id="KW-0732">Signal</keyword>